<evidence type="ECO:0000256" key="3">
    <source>
        <dbReference type="ARBA" id="ARBA00022722"/>
    </source>
</evidence>
<evidence type="ECO:0000256" key="5">
    <source>
        <dbReference type="ARBA" id="ARBA00022839"/>
    </source>
</evidence>
<dbReference type="GO" id="GO:0008409">
    <property type="term" value="F:5'-3' exonuclease activity"/>
    <property type="evidence" value="ECO:0007669"/>
    <property type="project" value="InterPro"/>
</dbReference>
<evidence type="ECO:0000259" key="6">
    <source>
        <dbReference type="Pfam" id="PF01368"/>
    </source>
</evidence>
<protein>
    <recommendedName>
        <fullName evidence="2">Single-stranded-DNA-specific exonuclease RecJ</fullName>
    </recommendedName>
</protein>
<comment type="caution">
    <text evidence="9">The sequence shown here is derived from an EMBL/GenBank/DDBJ whole genome shotgun (WGS) entry which is preliminary data.</text>
</comment>
<proteinExistence type="inferred from homology"/>
<feature type="domain" description="RecJ OB" evidence="8">
    <location>
        <begin position="466"/>
        <end position="568"/>
    </location>
</feature>
<gene>
    <name evidence="9" type="primary">recJ</name>
    <name evidence="9" type="ORF">DEB45_15255</name>
</gene>
<dbReference type="GO" id="GO:0003676">
    <property type="term" value="F:nucleic acid binding"/>
    <property type="evidence" value="ECO:0007669"/>
    <property type="project" value="InterPro"/>
</dbReference>
<evidence type="ECO:0000259" key="7">
    <source>
        <dbReference type="Pfam" id="PF02272"/>
    </source>
</evidence>
<keyword evidence="5 9" id="KW-0269">Exonuclease</keyword>
<evidence type="ECO:0000259" key="8">
    <source>
        <dbReference type="Pfam" id="PF17768"/>
    </source>
</evidence>
<dbReference type="Pfam" id="PF17768">
    <property type="entry name" value="RecJ_OB"/>
    <property type="match status" value="1"/>
</dbReference>
<dbReference type="AlphaFoldDB" id="A0A358E2C0"/>
<dbReference type="NCBIfam" id="TIGR00644">
    <property type="entry name" value="recJ"/>
    <property type="match status" value="1"/>
</dbReference>
<dbReference type="PANTHER" id="PTHR30255:SF2">
    <property type="entry name" value="SINGLE-STRANDED-DNA-SPECIFIC EXONUCLEASE RECJ"/>
    <property type="match status" value="1"/>
</dbReference>
<evidence type="ECO:0000313" key="10">
    <source>
        <dbReference type="Proteomes" id="UP000264779"/>
    </source>
</evidence>
<sequence>MILPIVRRDVEATPLAPHLHPVLNRIYRGRNVHSIDELEHSLKGLTHFNQLKGMHQAATLLAETVVSGKRLIIVGDFDADGATSTSLCMLALRMMGFDNVDYLVPNRFDFGYGLSVPIVDVAKQQGAETIMTVDNGIACVEGVAHAKSLGISVLVTDHHLPGDTLPNADAMVNPNQPGCHFPSKNLAGVGVAFYIMLALKSQLQQQGWFDSQRLPAPNLASLLDIVAVGTVADVVPLDKHNRILVHQGLQRIRAGQCRPGIRALIDVANRDSAHLTSTDLGFVIGPRLNAAGRLDDMSQGIACLMEEDAMQARMIAAELDALNQERREIETGMKAQAEQVLEKLNVNEGNIPAALVIYQADFHQGVIGIVAGRLKEKYLKPVIAFAHQDDDVIKGSARSIPGIHIRDVLDEVNTKYPQVISKFGGHAMAAGLSLPLKNLEAFQQAFVEITQLHMSKLEGHQVLLSDGALSKDELSLSFAHVLRQAGPFGQGFESPLFDGHFTVVSQRLVGEKHLKLVLRDESVGEIDAIAFNVDLKAWPNASVSRVHIAYRLDVNVFRGQESVQLIVEQISEPESTRAENATNR</sequence>
<dbReference type="InterPro" id="IPR003156">
    <property type="entry name" value="DHHA1_dom"/>
</dbReference>
<evidence type="ECO:0000256" key="4">
    <source>
        <dbReference type="ARBA" id="ARBA00022801"/>
    </source>
</evidence>
<dbReference type="Gene3D" id="3.10.310.30">
    <property type="match status" value="1"/>
</dbReference>
<name>A0A358E2C0_9ALTE</name>
<dbReference type="InterPro" id="IPR038763">
    <property type="entry name" value="DHH_sf"/>
</dbReference>
<dbReference type="Pfam" id="PF01368">
    <property type="entry name" value="DHH"/>
    <property type="match status" value="1"/>
</dbReference>
<keyword evidence="3" id="KW-0540">Nuclease</keyword>
<comment type="similarity">
    <text evidence="1">Belongs to the RecJ family.</text>
</comment>
<dbReference type="GO" id="GO:0006281">
    <property type="term" value="P:DNA repair"/>
    <property type="evidence" value="ECO:0007669"/>
    <property type="project" value="InterPro"/>
</dbReference>
<reference evidence="9 10" key="1">
    <citation type="journal article" date="2018" name="Nat. Biotechnol.">
        <title>A standardized bacterial taxonomy based on genome phylogeny substantially revises the tree of life.</title>
        <authorList>
            <person name="Parks D.H."/>
            <person name="Chuvochina M."/>
            <person name="Waite D.W."/>
            <person name="Rinke C."/>
            <person name="Skarshewski A."/>
            <person name="Chaumeil P.A."/>
            <person name="Hugenholtz P."/>
        </authorList>
    </citation>
    <scope>NUCLEOTIDE SEQUENCE [LARGE SCALE GENOMIC DNA]</scope>
    <source>
        <strain evidence="9">UBA11621</strain>
    </source>
</reference>
<dbReference type="InterPro" id="IPR051673">
    <property type="entry name" value="SSDNA_exonuclease_RecJ"/>
</dbReference>
<dbReference type="SUPFAM" id="SSF64182">
    <property type="entry name" value="DHH phosphoesterases"/>
    <property type="match status" value="1"/>
</dbReference>
<evidence type="ECO:0000313" key="9">
    <source>
        <dbReference type="EMBL" id="HBU52608.1"/>
    </source>
</evidence>
<dbReference type="RefSeq" id="WP_272965879.1">
    <property type="nucleotide sequence ID" value="NZ_CALBIY010000042.1"/>
</dbReference>
<dbReference type="PANTHER" id="PTHR30255">
    <property type="entry name" value="SINGLE-STRANDED-DNA-SPECIFIC EXONUCLEASE RECJ"/>
    <property type="match status" value="1"/>
</dbReference>
<feature type="domain" description="DHHA1" evidence="7">
    <location>
        <begin position="355"/>
        <end position="448"/>
    </location>
</feature>
<dbReference type="Proteomes" id="UP000264779">
    <property type="component" value="Unassembled WGS sequence"/>
</dbReference>
<evidence type="ECO:0000256" key="1">
    <source>
        <dbReference type="ARBA" id="ARBA00005915"/>
    </source>
</evidence>
<dbReference type="InterPro" id="IPR004610">
    <property type="entry name" value="RecJ"/>
</dbReference>
<accession>A0A358E2C0</accession>
<dbReference type="InterPro" id="IPR001667">
    <property type="entry name" value="DDH_dom"/>
</dbReference>
<dbReference type="EMBL" id="DONK01000237">
    <property type="protein sequence ID" value="HBU52608.1"/>
    <property type="molecule type" value="Genomic_DNA"/>
</dbReference>
<keyword evidence="4" id="KW-0378">Hydrolase</keyword>
<dbReference type="GO" id="GO:0006310">
    <property type="term" value="P:DNA recombination"/>
    <property type="evidence" value="ECO:0007669"/>
    <property type="project" value="InterPro"/>
</dbReference>
<organism evidence="9 10">
    <name type="scientific">Alteromonas australica</name>
    <dbReference type="NCBI Taxonomy" id="589873"/>
    <lineage>
        <taxon>Bacteria</taxon>
        <taxon>Pseudomonadati</taxon>
        <taxon>Pseudomonadota</taxon>
        <taxon>Gammaproteobacteria</taxon>
        <taxon>Alteromonadales</taxon>
        <taxon>Alteromonadaceae</taxon>
        <taxon>Alteromonas/Salinimonas group</taxon>
        <taxon>Alteromonas</taxon>
    </lineage>
</organism>
<dbReference type="FunFam" id="3.90.1640.30:FF:000001">
    <property type="entry name" value="Single-stranded-DNA-specific exonuclease RecJ"/>
    <property type="match status" value="1"/>
</dbReference>
<feature type="domain" description="DDH" evidence="6">
    <location>
        <begin position="71"/>
        <end position="229"/>
    </location>
</feature>
<evidence type="ECO:0000256" key="2">
    <source>
        <dbReference type="ARBA" id="ARBA00019841"/>
    </source>
</evidence>
<dbReference type="Gene3D" id="3.90.1640.30">
    <property type="match status" value="1"/>
</dbReference>
<dbReference type="InterPro" id="IPR041122">
    <property type="entry name" value="RecJ_OB"/>
</dbReference>
<dbReference type="Pfam" id="PF02272">
    <property type="entry name" value="DHHA1"/>
    <property type="match status" value="1"/>
</dbReference>